<feature type="compositionally biased region" description="Polar residues" evidence="1">
    <location>
        <begin position="264"/>
        <end position="275"/>
    </location>
</feature>
<evidence type="ECO:0000313" key="3">
    <source>
        <dbReference type="EMBL" id="CUU64765.1"/>
    </source>
</evidence>
<dbReference type="EMBL" id="FAUH01000001">
    <property type="protein sequence ID" value="CUU64765.1"/>
    <property type="molecule type" value="Genomic_DNA"/>
</dbReference>
<name>A0A110BG63_9CORY</name>
<sequence length="284" mass="28566">MPTDPQTPDGGYALTPEQSGTGAADATTGVASTAHHEELLRTEALAARRGNRAIARFAAVGLVAALAVGFVTWRNSVPADNNADDSPVVDASVDTSLRPTRTEESPEPAPRTTTHRESTPPPVTIGGVAPLSEDPYLPPNAWNGGDSLDPVVPSPEDTTPQDTGGETAPDTTDENPSSPEYPVIPGLPSLPDFPGFPDHSGGGSSTPTEPTEDPESGEDTGQPGTGEGGNGLADGSASEDSGDAGASQSPNSGASADGADADSTSPQAQRAQPSEPTELGGQDN</sequence>
<keyword evidence="2" id="KW-1133">Transmembrane helix</keyword>
<dbReference type="Proteomes" id="UP000182498">
    <property type="component" value="Unassembled WGS sequence"/>
</dbReference>
<feature type="region of interest" description="Disordered" evidence="1">
    <location>
        <begin position="76"/>
        <end position="284"/>
    </location>
</feature>
<proteinExistence type="predicted"/>
<feature type="compositionally biased region" description="Low complexity" evidence="1">
    <location>
        <begin position="84"/>
        <end position="94"/>
    </location>
</feature>
<dbReference type="OrthoDB" id="4404895at2"/>
<dbReference type="RefSeq" id="WP_073883297.1">
    <property type="nucleotide sequence ID" value="NZ_FAUH01000001.1"/>
</dbReference>
<reference evidence="4" key="1">
    <citation type="submission" date="2015-11" db="EMBL/GenBank/DDBJ databases">
        <authorList>
            <person name="Dugat-Bony E."/>
        </authorList>
    </citation>
    <scope>NUCLEOTIDE SEQUENCE [LARGE SCALE GENOMIC DNA]</scope>
    <source>
        <strain evidence="4">Mu292</strain>
    </source>
</reference>
<feature type="compositionally biased region" description="Gly residues" evidence="1">
    <location>
        <begin position="223"/>
        <end position="232"/>
    </location>
</feature>
<accession>A0A110BG63</accession>
<evidence type="ECO:0000256" key="1">
    <source>
        <dbReference type="SAM" id="MobiDB-lite"/>
    </source>
</evidence>
<keyword evidence="4" id="KW-1185">Reference proteome</keyword>
<organism evidence="3 4">
    <name type="scientific">Corynebacterium variabile</name>
    <dbReference type="NCBI Taxonomy" id="1727"/>
    <lineage>
        <taxon>Bacteria</taxon>
        <taxon>Bacillati</taxon>
        <taxon>Actinomycetota</taxon>
        <taxon>Actinomycetes</taxon>
        <taxon>Mycobacteriales</taxon>
        <taxon>Corynebacteriaceae</taxon>
        <taxon>Corynebacterium</taxon>
    </lineage>
</organism>
<evidence type="ECO:0000256" key="2">
    <source>
        <dbReference type="SAM" id="Phobius"/>
    </source>
</evidence>
<keyword evidence="2" id="KW-0472">Membrane</keyword>
<keyword evidence="2" id="KW-0812">Transmembrane</keyword>
<evidence type="ECO:0000313" key="4">
    <source>
        <dbReference type="Proteomes" id="UP000182498"/>
    </source>
</evidence>
<feature type="compositionally biased region" description="Low complexity" evidence="1">
    <location>
        <begin position="233"/>
        <end position="263"/>
    </location>
</feature>
<dbReference type="AlphaFoldDB" id="A0A110BG63"/>
<feature type="transmembrane region" description="Helical" evidence="2">
    <location>
        <begin position="53"/>
        <end position="73"/>
    </location>
</feature>
<protein>
    <submittedName>
        <fullName evidence="3">Uncharacterized protein</fullName>
    </submittedName>
</protein>
<gene>
    <name evidence="3" type="ORF">CVAR292_00069</name>
</gene>
<feature type="region of interest" description="Disordered" evidence="1">
    <location>
        <begin position="1"/>
        <end position="35"/>
    </location>
</feature>
<feature type="compositionally biased region" description="Low complexity" evidence="1">
    <location>
        <begin position="20"/>
        <end position="33"/>
    </location>
</feature>